<evidence type="ECO:0000256" key="4">
    <source>
        <dbReference type="SAM" id="MobiDB-lite"/>
    </source>
</evidence>
<dbReference type="Gene3D" id="3.30.160.20">
    <property type="match status" value="4"/>
</dbReference>
<gene>
    <name evidence="6" type="ORF">WR25_24936</name>
</gene>
<feature type="compositionally biased region" description="Pro residues" evidence="4">
    <location>
        <begin position="273"/>
        <end position="310"/>
    </location>
</feature>
<evidence type="ECO:0000259" key="5">
    <source>
        <dbReference type="PROSITE" id="PS50137"/>
    </source>
</evidence>
<dbReference type="CDD" id="cd19860">
    <property type="entry name" value="DSRM_STAU_rpt4"/>
    <property type="match status" value="1"/>
</dbReference>
<dbReference type="CDD" id="cd19857">
    <property type="entry name" value="DSRM_STAU_rpt1"/>
    <property type="match status" value="1"/>
</dbReference>
<dbReference type="CDD" id="cd19861">
    <property type="entry name" value="DSRM_STAU_rpt5"/>
    <property type="match status" value="1"/>
</dbReference>
<evidence type="ECO:0000256" key="2">
    <source>
        <dbReference type="ARBA" id="ARBA00022884"/>
    </source>
</evidence>
<dbReference type="SMART" id="SM00358">
    <property type="entry name" value="DSRM"/>
    <property type="match status" value="3"/>
</dbReference>
<comment type="caution">
    <text evidence="6">The sequence shown here is derived from an EMBL/GenBank/DDBJ whole genome shotgun (WGS) entry which is preliminary data.</text>
</comment>
<dbReference type="Pfam" id="PF00035">
    <property type="entry name" value="dsrm"/>
    <property type="match status" value="3"/>
</dbReference>
<proteinExistence type="predicted"/>
<dbReference type="PROSITE" id="PS50137">
    <property type="entry name" value="DS_RBD"/>
    <property type="match status" value="3"/>
</dbReference>
<feature type="compositionally biased region" description="Low complexity" evidence="4">
    <location>
        <begin position="710"/>
        <end position="747"/>
    </location>
</feature>
<feature type="region of interest" description="Disordered" evidence="4">
    <location>
        <begin position="243"/>
        <end position="310"/>
    </location>
</feature>
<evidence type="ECO:0000313" key="7">
    <source>
        <dbReference type="Proteomes" id="UP000218231"/>
    </source>
</evidence>
<dbReference type="EMBL" id="LIAE01010745">
    <property type="protein sequence ID" value="PAV55838.1"/>
    <property type="molecule type" value="Genomic_DNA"/>
</dbReference>
<dbReference type="GO" id="GO:0010494">
    <property type="term" value="C:cytoplasmic stress granule"/>
    <property type="evidence" value="ECO:0007669"/>
    <property type="project" value="TreeGrafter"/>
</dbReference>
<protein>
    <recommendedName>
        <fullName evidence="5">DRBM domain-containing protein</fullName>
    </recommendedName>
</protein>
<dbReference type="GO" id="GO:0032839">
    <property type="term" value="C:dendrite cytoplasm"/>
    <property type="evidence" value="ECO:0007669"/>
    <property type="project" value="GOC"/>
</dbReference>
<feature type="compositionally biased region" description="Basic and acidic residues" evidence="4">
    <location>
        <begin position="406"/>
        <end position="423"/>
    </location>
</feature>
<dbReference type="PANTHER" id="PTHR46054">
    <property type="entry name" value="MATERNAL EFFECT PROTEIN STAUFEN"/>
    <property type="match status" value="1"/>
</dbReference>
<dbReference type="SUPFAM" id="SSF54768">
    <property type="entry name" value="dsRNA-binding domain-like"/>
    <property type="match status" value="3"/>
</dbReference>
<keyword evidence="2 3" id="KW-0694">RNA-binding</keyword>
<sequence>MHNGYSNVKRKSEEATKSAISETTPTSNATTPSSPQPDSDNIFMAERHQNGNGHSVSPPIHPQPWCGQNGSGQDLSKHVYNYGGYVEKERTAMCRIAELARHHKLKHEYKLMDESGPAHRKMFTVQLVLTPIQVFEGSGPSIKKAQQAAAAVAVKETTFSEPPDRNSKKKKPDSTSPVLLLAHVCRRLAIPEPKYRHPYIGPRKPAPIMPPPFQFSASPPLPVKFPMMNDPFSVPMVPPPPPPFHQHNPMRLDEFSPQSPGTPQSPRRICPNSPFPPPLFPGPVPQSPIMPAGPFPMPIPAPPPQQPRPLPMNNVPAIHAVTAILPGLSAFTGYGNNYNKAKANAATQALTYLGPAIQELERNIKEEEGRLRMMKLTAAKRHHSAEQSNGDDENNENDNDDEETDTPGKDCDMHEEQNEEAHVPSHRQKSVISHVHEYALQMKLNVEFEVLVEKGPPHDRSYVVRCSLRNNKGDIVTSADGHGRKKKDATKQACAQLLDQLNYYKSSPLFLASSIYKAQKKMANPPREAKRKTIVKDKKMDPSYGHQINPVSRLIQVLQAKNEGSASFDLIGEHGQSRYKEFVVQVKCGDRICEGKGPNKRLAKRAAAEAMLEMIGYVKPLPPPGKSLLKKKNEPSSVDDMAIGVFDINETKKVLERSNSDDDEEEEEEEDDDDGDGDGDGDDDKQIDMGDMAKQLNEVEEKQNNLLLRVETPSSNSVTSSSSSPMGGESAANNNGDGAAGDEPAGGITKRRVTFSNQVKACPPPDDDNYPQAEMAPLKAEVVFEGKTKRMKRSKEGKKTLDSVQAQKVRDATQTFTTAYCPSKRVAMLPNETESSELRLEPARRYLDAIAESFEFTVQYTNFPKSPDGCDQMYFALVSLGLTPPLVSHGSGETTEAAMENAAYNALCALTDYPNSVMTAETR</sequence>
<dbReference type="Pfam" id="PF16482">
    <property type="entry name" value="Staufen_C"/>
    <property type="match status" value="1"/>
</dbReference>
<dbReference type="PANTHER" id="PTHR46054:SF3">
    <property type="entry name" value="MATERNAL EFFECT PROTEIN STAUFEN"/>
    <property type="match status" value="1"/>
</dbReference>
<dbReference type="OrthoDB" id="10037267at2759"/>
<name>A0A2A2J1Z3_9BILA</name>
<feature type="region of interest" description="Disordered" evidence="4">
    <location>
        <begin position="708"/>
        <end position="747"/>
    </location>
</feature>
<dbReference type="GO" id="GO:0098964">
    <property type="term" value="P:anterograde dendritic transport of messenger ribonucleoprotein complex"/>
    <property type="evidence" value="ECO:0007669"/>
    <property type="project" value="TreeGrafter"/>
</dbReference>
<feature type="region of interest" description="Disordered" evidence="4">
    <location>
        <begin position="378"/>
        <end position="429"/>
    </location>
</feature>
<feature type="compositionally biased region" description="Low complexity" evidence="4">
    <location>
        <begin position="21"/>
        <end position="37"/>
    </location>
</feature>
<keyword evidence="1" id="KW-0677">Repeat</keyword>
<feature type="compositionally biased region" description="Acidic residues" evidence="4">
    <location>
        <begin position="661"/>
        <end position="685"/>
    </location>
</feature>
<dbReference type="AlphaFoldDB" id="A0A2A2J1Z3"/>
<dbReference type="GO" id="GO:0035418">
    <property type="term" value="P:protein localization to synapse"/>
    <property type="evidence" value="ECO:0007669"/>
    <property type="project" value="TreeGrafter"/>
</dbReference>
<feature type="domain" description="DRBM" evidence="5">
    <location>
        <begin position="549"/>
        <end position="617"/>
    </location>
</feature>
<reference evidence="6 7" key="1">
    <citation type="journal article" date="2017" name="Curr. Biol.">
        <title>Genome architecture and evolution of a unichromosomal asexual nematode.</title>
        <authorList>
            <person name="Fradin H."/>
            <person name="Zegar C."/>
            <person name="Gutwein M."/>
            <person name="Lucas J."/>
            <person name="Kovtun M."/>
            <person name="Corcoran D."/>
            <person name="Baugh L.R."/>
            <person name="Kiontke K."/>
            <person name="Gunsalus K."/>
            <person name="Fitch D.H."/>
            <person name="Piano F."/>
        </authorList>
    </citation>
    <scope>NUCLEOTIDE SEQUENCE [LARGE SCALE GENOMIC DNA]</scope>
    <source>
        <strain evidence="6">PF1309</strain>
    </source>
</reference>
<feature type="region of interest" description="Disordered" evidence="4">
    <location>
        <begin position="653"/>
        <end position="688"/>
    </location>
</feature>
<dbReference type="FunFam" id="3.30.160.20:FF:000007">
    <property type="entry name" value="Double-stranded RNA-binding protein Staufen homolog 1"/>
    <property type="match status" value="2"/>
</dbReference>
<feature type="compositionally biased region" description="Acidic residues" evidence="4">
    <location>
        <begin position="389"/>
        <end position="405"/>
    </location>
</feature>
<feature type="compositionally biased region" description="Polar residues" evidence="4">
    <location>
        <begin position="256"/>
        <end position="265"/>
    </location>
</feature>
<evidence type="ECO:0000256" key="1">
    <source>
        <dbReference type="ARBA" id="ARBA00022737"/>
    </source>
</evidence>
<dbReference type="GO" id="GO:0043025">
    <property type="term" value="C:neuronal cell body"/>
    <property type="evidence" value="ECO:0007669"/>
    <property type="project" value="TreeGrafter"/>
</dbReference>
<organism evidence="6 7">
    <name type="scientific">Diploscapter pachys</name>
    <dbReference type="NCBI Taxonomy" id="2018661"/>
    <lineage>
        <taxon>Eukaryota</taxon>
        <taxon>Metazoa</taxon>
        <taxon>Ecdysozoa</taxon>
        <taxon>Nematoda</taxon>
        <taxon>Chromadorea</taxon>
        <taxon>Rhabditida</taxon>
        <taxon>Rhabditina</taxon>
        <taxon>Rhabditomorpha</taxon>
        <taxon>Rhabditoidea</taxon>
        <taxon>Rhabditidae</taxon>
        <taxon>Diploscapter</taxon>
    </lineage>
</organism>
<dbReference type="InterPro" id="IPR014720">
    <property type="entry name" value="dsRBD_dom"/>
</dbReference>
<keyword evidence="7" id="KW-1185">Reference proteome</keyword>
<feature type="domain" description="DRBM" evidence="5">
    <location>
        <begin position="91"/>
        <end position="159"/>
    </location>
</feature>
<feature type="domain" description="DRBM" evidence="5">
    <location>
        <begin position="430"/>
        <end position="503"/>
    </location>
</feature>
<dbReference type="GO" id="GO:0007281">
    <property type="term" value="P:germ cell development"/>
    <property type="evidence" value="ECO:0007669"/>
    <property type="project" value="TreeGrafter"/>
</dbReference>
<feature type="region of interest" description="Disordered" evidence="4">
    <location>
        <begin position="1"/>
        <end position="70"/>
    </location>
</feature>
<evidence type="ECO:0000313" key="6">
    <source>
        <dbReference type="EMBL" id="PAV55838.1"/>
    </source>
</evidence>
<dbReference type="GO" id="GO:0008298">
    <property type="term" value="P:intracellular mRNA localization"/>
    <property type="evidence" value="ECO:0007669"/>
    <property type="project" value="TreeGrafter"/>
</dbReference>
<dbReference type="InterPro" id="IPR032478">
    <property type="entry name" value="Staufen_C"/>
</dbReference>
<dbReference type="Proteomes" id="UP000218231">
    <property type="component" value="Unassembled WGS sequence"/>
</dbReference>
<dbReference type="STRING" id="2018661.A0A2A2J1Z3"/>
<dbReference type="GO" id="GO:0003725">
    <property type="term" value="F:double-stranded RNA binding"/>
    <property type="evidence" value="ECO:0007669"/>
    <property type="project" value="TreeGrafter"/>
</dbReference>
<dbReference type="GO" id="GO:0005886">
    <property type="term" value="C:plasma membrane"/>
    <property type="evidence" value="ECO:0007669"/>
    <property type="project" value="TreeGrafter"/>
</dbReference>
<accession>A0A2A2J1Z3</accession>
<dbReference type="GO" id="GO:0003729">
    <property type="term" value="F:mRNA binding"/>
    <property type="evidence" value="ECO:0007669"/>
    <property type="project" value="TreeGrafter"/>
</dbReference>
<evidence type="ECO:0000256" key="3">
    <source>
        <dbReference type="PROSITE-ProRule" id="PRU00266"/>
    </source>
</evidence>
<feature type="region of interest" description="Disordered" evidence="4">
    <location>
        <begin position="156"/>
        <end position="176"/>
    </location>
</feature>
<dbReference type="InterPro" id="IPR051740">
    <property type="entry name" value="DRBM-containing_protein"/>
</dbReference>